<dbReference type="InterPro" id="IPR050950">
    <property type="entry name" value="HTH-type_LysR_regulators"/>
</dbReference>
<comment type="similarity">
    <text evidence="1">Belongs to the LysR transcriptional regulatory family.</text>
</comment>
<dbReference type="GO" id="GO:0003677">
    <property type="term" value="F:DNA binding"/>
    <property type="evidence" value="ECO:0007669"/>
    <property type="project" value="UniProtKB-KW"/>
</dbReference>
<dbReference type="Pfam" id="PF03466">
    <property type="entry name" value="LysR_substrate"/>
    <property type="match status" value="1"/>
</dbReference>
<dbReference type="InterPro" id="IPR036390">
    <property type="entry name" value="WH_DNA-bd_sf"/>
</dbReference>
<dbReference type="Gene3D" id="3.40.190.290">
    <property type="match status" value="1"/>
</dbReference>
<dbReference type="Pfam" id="PF00126">
    <property type="entry name" value="HTH_1"/>
    <property type="match status" value="1"/>
</dbReference>
<dbReference type="PANTHER" id="PTHR30419:SF8">
    <property type="entry name" value="NITROGEN ASSIMILATION TRANSCRIPTIONAL ACTIVATOR-RELATED"/>
    <property type="match status" value="1"/>
</dbReference>
<evidence type="ECO:0000256" key="2">
    <source>
        <dbReference type="ARBA" id="ARBA00023015"/>
    </source>
</evidence>
<sequence length="303" mass="33397">MLPFSRFSHYFLEVARSGSLRKAAEQLHVSASAINRQILQAEEELGMRLFERLPDGMRLTSAGELLLDDLRRWRREYQRTRQRFDEIQGLRRGRVTLGLIQALNEGAIADALSQIAQLHPWLRLDLSVHDSAQIGEQVRLAELDAGLVLDPQAQAGLSVIAFAELPVGVVLPAGHTLSACATLSTGQLSAERHIIPGAPLVVHERVEMLYRRHNLQPENVITCNDIRLIKSLIKQGSGISILSLLDVMDEVARGALLFVPLRDSSVRPLTLALCCAPSRQLSRAAQQVIQHLTGVIESLAVTG</sequence>
<keyword evidence="4" id="KW-0804">Transcription</keyword>
<dbReference type="InterPro" id="IPR005119">
    <property type="entry name" value="LysR_subst-bd"/>
</dbReference>
<keyword evidence="3" id="KW-0238">DNA-binding</keyword>
<keyword evidence="7" id="KW-1185">Reference proteome</keyword>
<evidence type="ECO:0000256" key="1">
    <source>
        <dbReference type="ARBA" id="ARBA00009437"/>
    </source>
</evidence>
<proteinExistence type="inferred from homology"/>
<dbReference type="PROSITE" id="PS50931">
    <property type="entry name" value="HTH_LYSR"/>
    <property type="match status" value="1"/>
</dbReference>
<evidence type="ECO:0000313" key="7">
    <source>
        <dbReference type="Proteomes" id="UP000192769"/>
    </source>
</evidence>
<gene>
    <name evidence="6" type="ORF">B2J69_10415</name>
</gene>
<evidence type="ECO:0000256" key="4">
    <source>
        <dbReference type="ARBA" id="ARBA00023163"/>
    </source>
</evidence>
<dbReference type="SUPFAM" id="SSF53850">
    <property type="entry name" value="Periplasmic binding protein-like II"/>
    <property type="match status" value="1"/>
</dbReference>
<dbReference type="AlphaFoldDB" id="A0A1V9DJE7"/>
<evidence type="ECO:0000259" key="5">
    <source>
        <dbReference type="PROSITE" id="PS50931"/>
    </source>
</evidence>
<keyword evidence="2" id="KW-0805">Transcription regulation</keyword>
<protein>
    <submittedName>
        <fullName evidence="6">LysR family transcriptional regulator</fullName>
    </submittedName>
</protein>
<dbReference type="PANTHER" id="PTHR30419">
    <property type="entry name" value="HTH-TYPE TRANSCRIPTIONAL REGULATOR YBHD"/>
    <property type="match status" value="1"/>
</dbReference>
<organism evidence="6 7">
    <name type="scientific">Pantoea latae</name>
    <dbReference type="NCBI Taxonomy" id="1964541"/>
    <lineage>
        <taxon>Bacteria</taxon>
        <taxon>Pseudomonadati</taxon>
        <taxon>Pseudomonadota</taxon>
        <taxon>Gammaproteobacteria</taxon>
        <taxon>Enterobacterales</taxon>
        <taxon>Erwiniaceae</taxon>
        <taxon>Pantoea</taxon>
    </lineage>
</organism>
<evidence type="ECO:0000313" key="6">
    <source>
        <dbReference type="EMBL" id="OQP33979.1"/>
    </source>
</evidence>
<name>A0A1V9DJE7_9GAMM</name>
<dbReference type="GO" id="GO:0005829">
    <property type="term" value="C:cytosol"/>
    <property type="evidence" value="ECO:0007669"/>
    <property type="project" value="TreeGrafter"/>
</dbReference>
<comment type="caution">
    <text evidence="6">The sequence shown here is derived from an EMBL/GenBank/DDBJ whole genome shotgun (WGS) entry which is preliminary data.</text>
</comment>
<dbReference type="OrthoDB" id="8839922at2"/>
<dbReference type="InterPro" id="IPR036388">
    <property type="entry name" value="WH-like_DNA-bd_sf"/>
</dbReference>
<evidence type="ECO:0000256" key="3">
    <source>
        <dbReference type="ARBA" id="ARBA00023125"/>
    </source>
</evidence>
<dbReference type="Proteomes" id="UP000192769">
    <property type="component" value="Unassembled WGS sequence"/>
</dbReference>
<feature type="domain" description="HTH lysR-type" evidence="5">
    <location>
        <begin position="9"/>
        <end position="60"/>
    </location>
</feature>
<dbReference type="RefSeq" id="WP_081139156.1">
    <property type="nucleotide sequence ID" value="NZ_MWUE01000015.1"/>
</dbReference>
<dbReference type="InterPro" id="IPR000847">
    <property type="entry name" value="LysR_HTH_N"/>
</dbReference>
<dbReference type="EMBL" id="MWUE01000015">
    <property type="protein sequence ID" value="OQP33979.1"/>
    <property type="molecule type" value="Genomic_DNA"/>
</dbReference>
<accession>A0A1V9DJE7</accession>
<dbReference type="SUPFAM" id="SSF46785">
    <property type="entry name" value="Winged helix' DNA-binding domain"/>
    <property type="match status" value="1"/>
</dbReference>
<dbReference type="Gene3D" id="1.10.10.10">
    <property type="entry name" value="Winged helix-like DNA-binding domain superfamily/Winged helix DNA-binding domain"/>
    <property type="match status" value="1"/>
</dbReference>
<dbReference type="GO" id="GO:0003700">
    <property type="term" value="F:DNA-binding transcription factor activity"/>
    <property type="evidence" value="ECO:0007669"/>
    <property type="project" value="InterPro"/>
</dbReference>
<reference evidence="6 7" key="1">
    <citation type="submission" date="2017-02" db="EMBL/GenBank/DDBJ databases">
        <title>Whole genome shotgun sequence of Pantoea agglomerans strain AS1 isolated from a cycad, Zamia floridana in Central Florida, USA.</title>
        <authorList>
            <person name="Lata P."/>
            <person name="Govindarajan S."/>
            <person name="Qi F."/>
            <person name="Li J.-L."/>
            <person name="Maurya S.K."/>
            <person name="Sahoo M.K."/>
        </authorList>
    </citation>
    <scope>NUCLEOTIDE SEQUENCE [LARGE SCALE GENOMIC DNA]</scope>
    <source>
        <strain evidence="6 7">AS1</strain>
    </source>
</reference>